<organism evidence="1 2">
    <name type="scientific">Amborella trichopoda</name>
    <dbReference type="NCBI Taxonomy" id="13333"/>
    <lineage>
        <taxon>Eukaryota</taxon>
        <taxon>Viridiplantae</taxon>
        <taxon>Streptophyta</taxon>
        <taxon>Embryophyta</taxon>
        <taxon>Tracheophyta</taxon>
        <taxon>Spermatophyta</taxon>
        <taxon>Magnoliopsida</taxon>
        <taxon>Amborellales</taxon>
        <taxon>Amborellaceae</taxon>
        <taxon>Amborella</taxon>
    </lineage>
</organism>
<dbReference type="EMBL" id="KI394649">
    <property type="protein sequence ID" value="ERN02271.1"/>
    <property type="molecule type" value="Genomic_DNA"/>
</dbReference>
<evidence type="ECO:0000313" key="1">
    <source>
        <dbReference type="EMBL" id="ERN02271.1"/>
    </source>
</evidence>
<dbReference type="AlphaFoldDB" id="W1P3X5"/>
<protein>
    <submittedName>
        <fullName evidence="1">Uncharacterized protein</fullName>
    </submittedName>
</protein>
<proteinExistence type="predicted"/>
<dbReference type="Gramene" id="ERN02271">
    <property type="protein sequence ID" value="ERN02271"/>
    <property type="gene ID" value="AMTR_s00343p00010490"/>
</dbReference>
<gene>
    <name evidence="1" type="ORF">AMTR_s00343p00010490</name>
</gene>
<evidence type="ECO:0000313" key="2">
    <source>
        <dbReference type="Proteomes" id="UP000017836"/>
    </source>
</evidence>
<dbReference type="HOGENOM" id="CLU_2963941_0_0_1"/>
<accession>W1P3X5</accession>
<sequence>MAEASRPCACSTSCRPGQAAWTARIDAIGYAYNALLCLLSEANAVLCSLKQALSRNPRL</sequence>
<keyword evidence="2" id="KW-1185">Reference proteome</keyword>
<name>W1P3X5_AMBTC</name>
<reference evidence="2" key="1">
    <citation type="journal article" date="2013" name="Science">
        <title>The Amborella genome and the evolution of flowering plants.</title>
        <authorList>
            <consortium name="Amborella Genome Project"/>
        </authorList>
    </citation>
    <scope>NUCLEOTIDE SEQUENCE [LARGE SCALE GENOMIC DNA]</scope>
</reference>
<dbReference type="Proteomes" id="UP000017836">
    <property type="component" value="Unassembled WGS sequence"/>
</dbReference>